<sequence>MKMMCFFQIYFILHLLQQLYASNQNRIWEQELKMPSVSTEQEDSYVCAHFQPPSSNETNFIRGIFPNANRSTVHHMILKGCSYPVKTIGKIQRCGRCGTVLYAWAMNAPPLRFPLGVGYPVGINEPIKGFELEVHYLNPVKSDQSGLKLIVTNQHQPRIAGVFLLLRGDAIIPPGIRNFPVDVSCRISSTLPITIMGIRGHAHSLGRSVIGFRLPHGQRPAQLLGRVNPQIPQAFYPLKQLDSEFDSVEVNEDDIIMARCVYDSTSRTHNVGMGSTHHDEMCNLYLLYHSSAFNTFGDQGGFCTSDVYESQWNLIQENASESARRSALVTKPPGSSDSEKSSKMLLSTRNPIEIIQPSSISENVLLHDTITLGQVSSVETRAKNNNGQHELIILHRGSNTWTYDSFNRHFIYRNEVDYIKTETVLHVNPLTGNIEQKWGKNMFILPHSITLSYFMDGNGNTTSSGDGGGEQQDRRIMNGLPTAVWITDVALHQVFKFDWMKWDKPSLTLGIPGRPGNNRGQFCQPADVVISSKGDIFVADGYCNSRIVKFSSNGDYLTEWSALGLANNQDYQSYLPHIPRSVPQGYWSPDLLYTESNDEANMDLNRYDFKVVHSLTIIPSDEDGSLEQVCAADRENAAVLCYTLDGKLIRRYADSSIQPSVYAIQYDPEHKVIVGLTGRTVASTVDSTLNNDNEWLSPNLFFINPYRPKSLDELYNRPYNNPLLADSYQGSAIVGFFSLVNVMSPHDLALSPKSDMIYVSEINPNTVHRFEVINQLDIKGIDGRKELAEIVAVTNYQIWNLHTLTPYQLTALSIILFIVVIFLLIGCIRICWCGRRSTTTTTAAARRGKHDGKIFSIGPKSSDSTTNMNGIYSRWSTKRKLKKNKQAGFRPLIRNSNGPDYFAEQELDDYIDEEEEEENTIGGGRGVGREQTKYNEHNQNSDEDVLMDSHADRHLLKHVNNNNNNNDNNSNHLNKQQKFLPNVTSTNPTKKSRSNSLSSKLFRLKTGINQTGSVA</sequence>
<evidence type="ECO:0000256" key="17">
    <source>
        <dbReference type="SAM" id="Phobius"/>
    </source>
</evidence>
<dbReference type="SUPFAM" id="SSF101898">
    <property type="entry name" value="NHL repeat"/>
    <property type="match status" value="1"/>
</dbReference>
<comment type="similarity">
    <text evidence="2">In the C-terminal section; belongs to the peptidyl-alpha-hydroxyglycine alpha-amidating lyase family.</text>
</comment>
<accession>A0AA85K7B9</accession>
<evidence type="ECO:0000259" key="19">
    <source>
        <dbReference type="Pfam" id="PF01082"/>
    </source>
</evidence>
<dbReference type="WBParaSite" id="TREG1_64560.1">
    <property type="protein sequence ID" value="TREG1_64560.1"/>
    <property type="gene ID" value="TREG1_64560"/>
</dbReference>
<dbReference type="Gene3D" id="2.60.120.310">
    <property type="entry name" value="Copper type II, ascorbate-dependent monooxygenase, N-terminal domain"/>
    <property type="match status" value="1"/>
</dbReference>
<dbReference type="GO" id="GO:0005507">
    <property type="term" value="F:copper ion binding"/>
    <property type="evidence" value="ECO:0007669"/>
    <property type="project" value="InterPro"/>
</dbReference>
<feature type="domain" description="Copper type II ascorbate-dependent monooxygenase N-terminal" evidence="19">
    <location>
        <begin position="32"/>
        <end position="141"/>
    </location>
</feature>
<evidence type="ECO:0000256" key="12">
    <source>
        <dbReference type="PIRSR" id="PIRSR600720-1"/>
    </source>
</evidence>
<dbReference type="PANTHER" id="PTHR10680:SF14">
    <property type="entry name" value="PEPTIDYL-GLYCINE ALPHA-AMIDATING MONOOXYGENASE"/>
    <property type="match status" value="1"/>
</dbReference>
<feature type="binding site" evidence="13">
    <location>
        <position position="135"/>
    </location>
    <ligand>
        <name>Cu(2+)</name>
        <dbReference type="ChEBI" id="CHEBI:29036"/>
        <label>1</label>
        <note>catalytic</note>
    </ligand>
</feature>
<comment type="similarity">
    <text evidence="3">In the N-terminal section; belongs to the copper type II ascorbate-dependent monooxygenase family.</text>
</comment>
<organism evidence="21 22">
    <name type="scientific">Trichobilharzia regenti</name>
    <name type="common">Nasal bird schistosome</name>
    <dbReference type="NCBI Taxonomy" id="157069"/>
    <lineage>
        <taxon>Eukaryota</taxon>
        <taxon>Metazoa</taxon>
        <taxon>Spiralia</taxon>
        <taxon>Lophotrochozoa</taxon>
        <taxon>Platyhelminthes</taxon>
        <taxon>Trematoda</taxon>
        <taxon>Digenea</taxon>
        <taxon>Strigeidida</taxon>
        <taxon>Schistosomatoidea</taxon>
        <taxon>Schistosomatidae</taxon>
        <taxon>Trichobilharzia</taxon>
    </lineage>
</organism>
<keyword evidence="4 13" id="KW-0479">Metal-binding</keyword>
<dbReference type="InterPro" id="IPR008977">
    <property type="entry name" value="PHM/PNGase_F_dom_sf"/>
</dbReference>
<feature type="binding site" evidence="13">
    <location>
        <position position="447"/>
    </location>
    <ligand>
        <name>Zn(2+)</name>
        <dbReference type="ChEBI" id="CHEBI:29105"/>
        <note>catalytic</note>
    </ligand>
</feature>
<feature type="compositionally biased region" description="Polar residues" evidence="16">
    <location>
        <begin position="980"/>
        <end position="989"/>
    </location>
</feature>
<feature type="binding site" evidence="13">
    <location>
        <position position="613"/>
    </location>
    <ligand>
        <name>Zn(2+)</name>
        <dbReference type="ChEBI" id="CHEBI:29105"/>
        <note>catalytic</note>
    </ligand>
</feature>
<dbReference type="InterPro" id="IPR011042">
    <property type="entry name" value="6-blade_b-propeller_TolB-like"/>
</dbReference>
<dbReference type="InterPro" id="IPR036939">
    <property type="entry name" value="Cu2_ascorb_mOase_N_sf"/>
</dbReference>
<evidence type="ECO:0000256" key="7">
    <source>
        <dbReference type="ARBA" id="ARBA00023157"/>
    </source>
</evidence>
<reference evidence="21" key="1">
    <citation type="submission" date="2022-06" db="EMBL/GenBank/DDBJ databases">
        <authorList>
            <person name="Berger JAMES D."/>
            <person name="Berger JAMES D."/>
        </authorList>
    </citation>
    <scope>NUCLEOTIDE SEQUENCE [LARGE SCALE GENOMIC DNA]</scope>
</reference>
<keyword evidence="13" id="KW-0862">Zinc</keyword>
<dbReference type="AlphaFoldDB" id="A0AA85K7B9"/>
<dbReference type="PRINTS" id="PR00790">
    <property type="entry name" value="PAMONOXGNASE"/>
</dbReference>
<dbReference type="PROSITE" id="PS51125">
    <property type="entry name" value="NHL"/>
    <property type="match status" value="1"/>
</dbReference>
<comment type="catalytic activity">
    <reaction evidence="11">
        <text>a [peptide]-C-terminal glycine + 2 L-ascorbate + O2 = a [peptide]-C-terminal (2S)-2-hydroxyglycine + 2 monodehydro-L-ascorbate radical + H2O</text>
        <dbReference type="Rhea" id="RHEA:21452"/>
        <dbReference type="Rhea" id="RHEA-COMP:13486"/>
        <dbReference type="Rhea" id="RHEA-COMP:15321"/>
        <dbReference type="ChEBI" id="CHEBI:15377"/>
        <dbReference type="ChEBI" id="CHEBI:15379"/>
        <dbReference type="ChEBI" id="CHEBI:38290"/>
        <dbReference type="ChEBI" id="CHEBI:59513"/>
        <dbReference type="ChEBI" id="CHEBI:137000"/>
        <dbReference type="ChEBI" id="CHEBI:142768"/>
        <dbReference type="EC" id="1.14.17.3"/>
    </reaction>
</comment>
<feature type="binding site" evidence="13">
    <location>
        <position position="201"/>
    </location>
    <ligand>
        <name>Cu(2+)</name>
        <dbReference type="ChEBI" id="CHEBI:29036"/>
        <label>1</label>
        <note>catalytic</note>
    </ligand>
</feature>
<feature type="binding site" evidence="12">
    <location>
        <position position="396"/>
    </location>
    <ligand>
        <name>a protein</name>
        <dbReference type="ChEBI" id="CHEBI:16541"/>
    </ligand>
    <ligandPart>
        <name>C-terminal Xaa-(2S)-2-hydroxyglycine residue</name>
        <dbReference type="ChEBI" id="CHEBI:142768"/>
    </ligandPart>
</feature>
<dbReference type="Pfam" id="PF03712">
    <property type="entry name" value="Cu2_monoox_C"/>
    <property type="match status" value="1"/>
</dbReference>
<evidence type="ECO:0000256" key="18">
    <source>
        <dbReference type="SAM" id="SignalP"/>
    </source>
</evidence>
<evidence type="ECO:0000259" key="20">
    <source>
        <dbReference type="Pfam" id="PF03712"/>
    </source>
</evidence>
<keyword evidence="17" id="KW-0472">Membrane</keyword>
<feature type="binding site" evidence="13">
    <location>
        <position position="378"/>
    </location>
    <ligand>
        <name>Ca(2+)</name>
        <dbReference type="ChEBI" id="CHEBI:29108"/>
        <note>structural</note>
    </ligand>
</feature>
<keyword evidence="21" id="KW-1185">Reference proteome</keyword>
<feature type="disulfide bond" evidence="14">
    <location>
        <begin position="523"/>
        <end position="543"/>
    </location>
</feature>
<dbReference type="GO" id="GO:0004598">
    <property type="term" value="F:peptidylamidoglycolate lyase activity"/>
    <property type="evidence" value="ECO:0007669"/>
    <property type="project" value="UniProtKB-EC"/>
</dbReference>
<evidence type="ECO:0000256" key="14">
    <source>
        <dbReference type="PIRSR" id="PIRSR600720-3"/>
    </source>
</evidence>
<comment type="cofactor">
    <cofactor evidence="13">
        <name>Zn(2+)</name>
        <dbReference type="ChEBI" id="CHEBI:29105"/>
    </cofactor>
    <text evidence="13">Binds one Zn(2+) ion per subunit.</text>
</comment>
<keyword evidence="6" id="KW-0677">Repeat</keyword>
<feature type="binding site" evidence="12">
    <location>
        <position position="634"/>
    </location>
    <ligand>
        <name>a protein</name>
        <dbReference type="ChEBI" id="CHEBI:16541"/>
    </ligand>
    <ligandPart>
        <name>C-terminal Xaa-(2S)-2-hydroxyglycine residue</name>
        <dbReference type="ChEBI" id="CHEBI:142768"/>
    </ligandPart>
</feature>
<comment type="catalytic activity">
    <reaction evidence="1">
        <text>a [peptide]-C-terminal (2S)-2-hydroxyglycine = a [peptide]-C-terminal amide + glyoxylate</text>
        <dbReference type="Rhea" id="RHEA:20924"/>
        <dbReference type="Rhea" id="RHEA-COMP:13485"/>
        <dbReference type="Rhea" id="RHEA-COMP:15321"/>
        <dbReference type="ChEBI" id="CHEBI:36655"/>
        <dbReference type="ChEBI" id="CHEBI:137001"/>
        <dbReference type="ChEBI" id="CHEBI:142768"/>
        <dbReference type="EC" id="4.3.2.5"/>
    </reaction>
</comment>
<evidence type="ECO:0008006" key="23">
    <source>
        <dbReference type="Google" id="ProtNLM"/>
    </source>
</evidence>
<evidence type="ECO:0000256" key="16">
    <source>
        <dbReference type="SAM" id="MobiDB-lite"/>
    </source>
</evidence>
<dbReference type="Gene3D" id="2.60.120.230">
    <property type="match status" value="1"/>
</dbReference>
<comment type="cofactor">
    <cofactor evidence="13">
        <name>Cu(2+)</name>
        <dbReference type="ChEBI" id="CHEBI:29036"/>
    </cofactor>
    <text evidence="13">Binds 2 Cu(2+) ions per subunit.</text>
</comment>
<dbReference type="InterPro" id="IPR001258">
    <property type="entry name" value="NHL_repeat"/>
</dbReference>
<dbReference type="Gene3D" id="2.120.10.30">
    <property type="entry name" value="TolB, C-terminal domain"/>
    <property type="match status" value="1"/>
</dbReference>
<dbReference type="Proteomes" id="UP000050795">
    <property type="component" value="Unassembled WGS sequence"/>
</dbReference>
<evidence type="ECO:0000256" key="4">
    <source>
        <dbReference type="ARBA" id="ARBA00022723"/>
    </source>
</evidence>
<feature type="disulfide bond" evidence="14">
    <location>
        <begin position="630"/>
        <end position="641"/>
    </location>
</feature>
<feature type="binding site" evidence="13">
    <location>
        <position position="203"/>
    </location>
    <ligand>
        <name>Cu(2+)</name>
        <dbReference type="ChEBI" id="CHEBI:29036"/>
        <label>1</label>
        <note>catalytic</note>
    </ligand>
</feature>
<dbReference type="GO" id="GO:0016020">
    <property type="term" value="C:membrane"/>
    <property type="evidence" value="ECO:0007669"/>
    <property type="project" value="InterPro"/>
</dbReference>
<keyword evidence="17" id="KW-0812">Transmembrane</keyword>
<feature type="transmembrane region" description="Helical" evidence="17">
    <location>
        <begin position="809"/>
        <end position="832"/>
    </location>
</feature>
<feature type="disulfide bond" evidence="14">
    <location>
        <begin position="81"/>
        <end position="94"/>
    </location>
</feature>
<evidence type="ECO:0000256" key="3">
    <source>
        <dbReference type="ARBA" id="ARBA00010263"/>
    </source>
</evidence>
<evidence type="ECO:0000256" key="9">
    <source>
        <dbReference type="ARBA" id="ARBA00023239"/>
    </source>
</evidence>
<feature type="binding site" evidence="13">
    <location>
        <position position="281"/>
    </location>
    <ligand>
        <name>Cu(2+)</name>
        <dbReference type="ChEBI" id="CHEBI:29036"/>
        <label>1</label>
        <note>catalytic</note>
    </ligand>
</feature>
<evidence type="ECO:0000313" key="22">
    <source>
        <dbReference type="WBParaSite" id="TREG1_64560.1"/>
    </source>
</evidence>
<keyword evidence="13" id="KW-0186">Copper</keyword>
<reference evidence="22" key="2">
    <citation type="submission" date="2023-11" db="UniProtKB">
        <authorList>
            <consortium name="WormBaseParasite"/>
        </authorList>
    </citation>
    <scope>IDENTIFICATION</scope>
</reference>
<keyword evidence="17" id="KW-1133">Transmembrane helix</keyword>
<protein>
    <recommendedName>
        <fullName evidence="23">Peptidylglycine monooxygenase</fullName>
    </recommendedName>
</protein>
<evidence type="ECO:0000256" key="8">
    <source>
        <dbReference type="ARBA" id="ARBA00023180"/>
    </source>
</evidence>
<keyword evidence="13" id="KW-0106">Calcium</keyword>
<evidence type="ECO:0000256" key="15">
    <source>
        <dbReference type="PROSITE-ProRule" id="PRU00504"/>
    </source>
</evidence>
<feature type="region of interest" description="Disordered" evidence="16">
    <location>
        <begin position="980"/>
        <end position="1015"/>
    </location>
</feature>
<dbReference type="Pfam" id="PF01082">
    <property type="entry name" value="Cu2_monooxygen"/>
    <property type="match status" value="1"/>
</dbReference>
<evidence type="ECO:0000256" key="6">
    <source>
        <dbReference type="ARBA" id="ARBA00022737"/>
    </source>
</evidence>
<dbReference type="GO" id="GO:0004504">
    <property type="term" value="F:peptidylglycine monooxygenase activity"/>
    <property type="evidence" value="ECO:0007669"/>
    <property type="project" value="UniProtKB-EC"/>
</dbReference>
<proteinExistence type="inferred from homology"/>
<feature type="binding site" evidence="13">
    <location>
        <position position="75"/>
    </location>
    <ligand>
        <name>Cu(2+)</name>
        <dbReference type="ChEBI" id="CHEBI:29036"/>
        <label>1</label>
        <note>catalytic</note>
    </ligand>
</feature>
<feature type="repeat" description="NHL" evidence="15">
    <location>
        <begin position="509"/>
        <end position="553"/>
    </location>
</feature>
<evidence type="ECO:0000256" key="1">
    <source>
        <dbReference type="ARBA" id="ARBA00000686"/>
    </source>
</evidence>
<feature type="region of interest" description="Disordered" evidence="16">
    <location>
        <begin position="323"/>
        <end position="343"/>
    </location>
</feature>
<name>A0AA85K7B9_TRIRE</name>
<feature type="compositionally biased region" description="Low complexity" evidence="16">
    <location>
        <begin position="994"/>
        <end position="1005"/>
    </location>
</feature>
<dbReference type="CDD" id="cd14958">
    <property type="entry name" value="NHL_PAL_like"/>
    <property type="match status" value="1"/>
</dbReference>
<feature type="disulfide bond" evidence="14">
    <location>
        <begin position="260"/>
        <end position="282"/>
    </location>
</feature>
<dbReference type="GO" id="GO:0006518">
    <property type="term" value="P:peptide metabolic process"/>
    <property type="evidence" value="ECO:0007669"/>
    <property type="project" value="InterPro"/>
</dbReference>
<feature type="binding site" evidence="12">
    <location>
        <position position="542"/>
    </location>
    <ligand>
        <name>a protein</name>
        <dbReference type="ChEBI" id="CHEBI:16541"/>
    </ligand>
    <ligandPart>
        <name>C-terminal Xaa-(2S)-2-hydroxyglycine residue</name>
        <dbReference type="ChEBI" id="CHEBI:142768"/>
    </ligandPart>
</feature>
<evidence type="ECO:0000313" key="21">
    <source>
        <dbReference type="Proteomes" id="UP000050795"/>
    </source>
</evidence>
<dbReference type="PANTHER" id="PTHR10680">
    <property type="entry name" value="PEPTIDYL-GLYCINE ALPHA-AMIDATING MONOOXYGENASE"/>
    <property type="match status" value="1"/>
</dbReference>
<feature type="signal peptide" evidence="18">
    <location>
        <begin position="1"/>
        <end position="21"/>
    </location>
</feature>
<keyword evidence="8" id="KW-0325">Glycoprotein</keyword>
<dbReference type="Pfam" id="PF01436">
    <property type="entry name" value="NHL"/>
    <property type="match status" value="1"/>
</dbReference>
<keyword evidence="7 14" id="KW-1015">Disulfide bond</keyword>
<evidence type="ECO:0000256" key="5">
    <source>
        <dbReference type="ARBA" id="ARBA00022729"/>
    </source>
</evidence>
<evidence type="ECO:0000256" key="13">
    <source>
        <dbReference type="PIRSR" id="PIRSR600720-2"/>
    </source>
</evidence>
<dbReference type="InterPro" id="IPR024548">
    <property type="entry name" value="Cu2_monoox_C"/>
</dbReference>
<evidence type="ECO:0000256" key="11">
    <source>
        <dbReference type="ARBA" id="ARBA00048431"/>
    </source>
</evidence>
<dbReference type="SUPFAM" id="SSF49742">
    <property type="entry name" value="PHM/PNGase F"/>
    <property type="match status" value="2"/>
</dbReference>
<dbReference type="InterPro" id="IPR014784">
    <property type="entry name" value="Cu2_ascorb_mOase-like_C"/>
</dbReference>
<evidence type="ECO:0000256" key="10">
    <source>
        <dbReference type="ARBA" id="ARBA00023268"/>
    </source>
</evidence>
<dbReference type="InterPro" id="IPR000720">
    <property type="entry name" value="PHM/PAL"/>
</dbReference>
<feature type="chain" id="PRO_5041713206" description="Peptidylglycine monooxygenase" evidence="18">
    <location>
        <begin position="22"/>
        <end position="1015"/>
    </location>
</feature>
<evidence type="ECO:0000256" key="2">
    <source>
        <dbReference type="ARBA" id="ARBA00006026"/>
    </source>
</evidence>
<dbReference type="InterPro" id="IPR000323">
    <property type="entry name" value="Cu2_ascorb_mOase_N"/>
</dbReference>
<feature type="binding site" evidence="13">
    <location>
        <position position="74"/>
    </location>
    <ligand>
        <name>Cu(2+)</name>
        <dbReference type="ChEBI" id="CHEBI:29036"/>
        <label>1</label>
        <note>catalytic</note>
    </ligand>
</feature>
<keyword evidence="5 18" id="KW-0732">Signal</keyword>
<feature type="domain" description="Copper type II ascorbate-dependent monooxygenase C-terminal" evidence="20">
    <location>
        <begin position="160"/>
        <end position="291"/>
    </location>
</feature>
<keyword evidence="9" id="KW-0456">Lyase</keyword>
<keyword evidence="10" id="KW-0511">Multifunctional enzyme</keyword>